<feature type="transmembrane region" description="Helical" evidence="2">
    <location>
        <begin position="222"/>
        <end position="252"/>
    </location>
</feature>
<keyword evidence="2" id="KW-0812">Transmembrane</keyword>
<dbReference type="InterPro" id="IPR049326">
    <property type="entry name" value="Rhodopsin_dom_fungi"/>
</dbReference>
<feature type="compositionally biased region" description="Polar residues" evidence="1">
    <location>
        <begin position="365"/>
        <end position="375"/>
    </location>
</feature>
<proteinExistence type="predicted"/>
<evidence type="ECO:0000256" key="2">
    <source>
        <dbReference type="SAM" id="Phobius"/>
    </source>
</evidence>
<dbReference type="Pfam" id="PF20684">
    <property type="entry name" value="Fung_rhodopsin"/>
    <property type="match status" value="1"/>
</dbReference>
<feature type="transmembrane region" description="Helical" evidence="2">
    <location>
        <begin position="615"/>
        <end position="636"/>
    </location>
</feature>
<feature type="transmembrane region" description="Helical" evidence="2">
    <location>
        <begin position="12"/>
        <end position="38"/>
    </location>
</feature>
<dbReference type="InterPro" id="IPR046536">
    <property type="entry name" value="DUF6601"/>
</dbReference>
<dbReference type="PANTHER" id="PTHR34414:SF1">
    <property type="entry name" value="SUBTILISIN-LIKE SERINE PROTEASE"/>
    <property type="match status" value="1"/>
</dbReference>
<gene>
    <name evidence="4" type="ORF">IFM46972_06191</name>
</gene>
<feature type="transmembrane region" description="Helical" evidence="2">
    <location>
        <begin position="110"/>
        <end position="133"/>
    </location>
</feature>
<dbReference type="PANTHER" id="PTHR34414">
    <property type="entry name" value="HET DOMAIN-CONTAINING PROTEIN-RELATED"/>
    <property type="match status" value="1"/>
</dbReference>
<dbReference type="Proteomes" id="UP000465221">
    <property type="component" value="Unassembled WGS sequence"/>
</dbReference>
<keyword evidence="2" id="KW-1133">Transmembrane helix</keyword>
<sequence>MSADAVKQPVDVLHTVNLVTQCLCIPIVTIFVAMRLSIRIRYRQFSFLEDVGQHGGGYHLTDIHDPGTITAYFKFCYIATVLYCPMALFVKIALLSIIIRIFAPYRSKIIFIYAFLGCLCVYYIIAEIVKIRMCDPIPSYWLNTPGRKCLDQSAALLADSVISVISDLIILLLPLPLTWSLQMSRNKKLRVIGILSAGGLATAFSIYRLILVVRDGQTKDMTIFFVCIIMSGNAEGGVGLICACLPSLNILIKRVRKTGYSSNRYAEQDSSMQLGHVKPANSKRFSMGLSKGETYVDPTEFGCDQSHLITHAGAVDGESHDAALGIHKTVDVSQTIEVLDGSGSDRSHPAREQYSMAEVAEAEKTQLQPPFSRSLHNSRKQETGGENRRPKDGSVTETTDRSQDVLLTLPTISRAADHHVFLVQDDIQTFLSTDLDLSRVNIIHNLLWMAGRPMNARPLLRQKMMGFEIIPTERADLHLLKFSTKLLVKPLPEYILDHDFWTQHLCSSRTLHESGTGLLLSYMWLICTPLDLQLAHDHSLLPKDVTWPWWKAFVTEFYAHVDVNALDTVNKRYQFGELRLGRINTIYRVRFFLSHFIRGYLYGYNRYVVFYERNFAWMLMIFAVFSLVLSAMQVAAGVPRLTGNAAFQDTTYGFVILSIVMVAVFLGVLSMLFSGIYVFNMFAAISQCRRERIKREQLARERIRGERIQRS</sequence>
<evidence type="ECO:0000313" key="4">
    <source>
        <dbReference type="EMBL" id="GFF40381.1"/>
    </source>
</evidence>
<feature type="transmembrane region" description="Helical" evidence="2">
    <location>
        <begin position="77"/>
        <end position="103"/>
    </location>
</feature>
<organism evidence="4 5">
    <name type="scientific">Aspergillus udagawae</name>
    <dbReference type="NCBI Taxonomy" id="91492"/>
    <lineage>
        <taxon>Eukaryota</taxon>
        <taxon>Fungi</taxon>
        <taxon>Dikarya</taxon>
        <taxon>Ascomycota</taxon>
        <taxon>Pezizomycotina</taxon>
        <taxon>Eurotiomycetes</taxon>
        <taxon>Eurotiomycetidae</taxon>
        <taxon>Eurotiales</taxon>
        <taxon>Aspergillaceae</taxon>
        <taxon>Aspergillus</taxon>
        <taxon>Aspergillus subgen. Fumigati</taxon>
    </lineage>
</organism>
<reference evidence="4 5" key="1">
    <citation type="submission" date="2020-01" db="EMBL/GenBank/DDBJ databases">
        <title>Draft genome sequence of Aspergillus udagawae IFM 46972.</title>
        <authorList>
            <person name="Takahashi H."/>
            <person name="Yaguchi T."/>
        </authorList>
    </citation>
    <scope>NUCLEOTIDE SEQUENCE [LARGE SCALE GENOMIC DNA]</scope>
    <source>
        <strain evidence="4 5">IFM 46972</strain>
    </source>
</reference>
<dbReference type="Pfam" id="PF20246">
    <property type="entry name" value="DUF6601"/>
    <property type="match status" value="1"/>
</dbReference>
<name>A0A8H3NVS2_9EURO</name>
<evidence type="ECO:0000256" key="1">
    <source>
        <dbReference type="SAM" id="MobiDB-lite"/>
    </source>
</evidence>
<feature type="transmembrane region" description="Helical" evidence="2">
    <location>
        <begin position="189"/>
        <end position="210"/>
    </location>
</feature>
<keyword evidence="2" id="KW-0472">Membrane</keyword>
<feature type="region of interest" description="Disordered" evidence="1">
    <location>
        <begin position="360"/>
        <end position="400"/>
    </location>
</feature>
<feature type="transmembrane region" description="Helical" evidence="2">
    <location>
        <begin position="656"/>
        <end position="685"/>
    </location>
</feature>
<evidence type="ECO:0000313" key="5">
    <source>
        <dbReference type="Proteomes" id="UP000465221"/>
    </source>
</evidence>
<protein>
    <recommendedName>
        <fullName evidence="3">Rhodopsin domain-containing protein</fullName>
    </recommendedName>
</protein>
<dbReference type="AlphaFoldDB" id="A0A8H3NVS2"/>
<dbReference type="EMBL" id="BLKC01000041">
    <property type="protein sequence ID" value="GFF40381.1"/>
    <property type="molecule type" value="Genomic_DNA"/>
</dbReference>
<feature type="compositionally biased region" description="Basic and acidic residues" evidence="1">
    <location>
        <begin position="379"/>
        <end position="400"/>
    </location>
</feature>
<comment type="caution">
    <text evidence="4">The sequence shown here is derived from an EMBL/GenBank/DDBJ whole genome shotgun (WGS) entry which is preliminary data.</text>
</comment>
<feature type="domain" description="Rhodopsin" evidence="3">
    <location>
        <begin position="29"/>
        <end position="254"/>
    </location>
</feature>
<accession>A0A8H3NVS2</accession>
<evidence type="ECO:0000259" key="3">
    <source>
        <dbReference type="Pfam" id="PF20684"/>
    </source>
</evidence>